<sequence length="150" mass="16644">MSAISIINSGHFIPCYNDVGAGDSGLNALICGAPQNRGQNIEGRGAKIYLQWDGPVRIGGLPPLEQNMLHDYGAWRAVVPYGTTMYLSVSRLDVDDESDWRSAIGSAPFYMRFSPVHRDFWFERKIGELKNNIDRKITEGGAIRVGYPLP</sequence>
<evidence type="ECO:0000313" key="2">
    <source>
        <dbReference type="Proteomes" id="UP001241747"/>
    </source>
</evidence>
<comment type="caution">
    <text evidence="1">The sequence shown here is derived from an EMBL/GenBank/DDBJ whole genome shotgun (WGS) entry which is preliminary data.</text>
</comment>
<evidence type="ECO:0000313" key="1">
    <source>
        <dbReference type="EMBL" id="MDQ0506421.1"/>
    </source>
</evidence>
<protein>
    <submittedName>
        <fullName evidence="1">Uncharacterized protein</fullName>
    </submittedName>
</protein>
<dbReference type="EMBL" id="JAUSVY010000007">
    <property type="protein sequence ID" value="MDQ0506421.1"/>
    <property type="molecule type" value="Genomic_DNA"/>
</dbReference>
<name>A0ABU0LH10_XANAG</name>
<proteinExistence type="predicted"/>
<reference evidence="1 2" key="1">
    <citation type="submission" date="2023-07" db="EMBL/GenBank/DDBJ databases">
        <title>Genomic Encyclopedia of Type Strains, Phase IV (KMG-IV): sequencing the most valuable type-strain genomes for metagenomic binning, comparative biology and taxonomic classification.</title>
        <authorList>
            <person name="Goeker M."/>
        </authorList>
    </citation>
    <scope>NUCLEOTIDE SEQUENCE [LARGE SCALE GENOMIC DNA]</scope>
    <source>
        <strain evidence="1 2">DSM 3770</strain>
    </source>
</reference>
<keyword evidence="2" id="KW-1185">Reference proteome</keyword>
<accession>A0ABU0LH10</accession>
<organism evidence="1 2">
    <name type="scientific">Xanthobacter agilis</name>
    <dbReference type="NCBI Taxonomy" id="47492"/>
    <lineage>
        <taxon>Bacteria</taxon>
        <taxon>Pseudomonadati</taxon>
        <taxon>Pseudomonadota</taxon>
        <taxon>Alphaproteobacteria</taxon>
        <taxon>Hyphomicrobiales</taxon>
        <taxon>Xanthobacteraceae</taxon>
        <taxon>Xanthobacter</taxon>
    </lineage>
</organism>
<gene>
    <name evidence="1" type="ORF">QOZ94_003230</name>
</gene>
<dbReference type="Proteomes" id="UP001241747">
    <property type="component" value="Unassembled WGS sequence"/>
</dbReference>
<dbReference type="RefSeq" id="WP_307500564.1">
    <property type="nucleotide sequence ID" value="NZ_JAUSVY010000007.1"/>
</dbReference>